<gene>
    <name evidence="7" type="primary">recR</name>
    <name evidence="9" type="ORF">A3G90_03750</name>
</gene>
<dbReference type="HAMAP" id="MF_00017">
    <property type="entry name" value="RecR"/>
    <property type="match status" value="1"/>
</dbReference>
<comment type="caution">
    <text evidence="7">Lacks conserved residue(s) required for the propagation of feature annotation.</text>
</comment>
<comment type="function">
    <text evidence="7">May play a role in DNA repair. It seems to be involved in an RecBC-independent recombinational process of DNA repair. It may act with RecF and RecO.</text>
</comment>
<evidence type="ECO:0000313" key="10">
    <source>
        <dbReference type="Proteomes" id="UP000177325"/>
    </source>
</evidence>
<evidence type="ECO:0000256" key="4">
    <source>
        <dbReference type="ARBA" id="ARBA00022833"/>
    </source>
</evidence>
<dbReference type="SUPFAM" id="SSF111304">
    <property type="entry name" value="Recombination protein RecR"/>
    <property type="match status" value="1"/>
</dbReference>
<evidence type="ECO:0000256" key="5">
    <source>
        <dbReference type="ARBA" id="ARBA00023172"/>
    </source>
</evidence>
<comment type="similarity">
    <text evidence="7">Belongs to the RecR family.</text>
</comment>
<dbReference type="GO" id="GO:0006281">
    <property type="term" value="P:DNA repair"/>
    <property type="evidence" value="ECO:0007669"/>
    <property type="project" value="UniProtKB-UniRule"/>
</dbReference>
<dbReference type="AlphaFoldDB" id="A0A1F6FH03"/>
<accession>A0A1F6FH03</accession>
<evidence type="ECO:0000256" key="2">
    <source>
        <dbReference type="ARBA" id="ARBA00022763"/>
    </source>
</evidence>
<reference evidence="9 10" key="1">
    <citation type="journal article" date="2016" name="Nat. Commun.">
        <title>Thousands of microbial genomes shed light on interconnected biogeochemical processes in an aquifer system.</title>
        <authorList>
            <person name="Anantharaman K."/>
            <person name="Brown C.T."/>
            <person name="Hug L.A."/>
            <person name="Sharon I."/>
            <person name="Castelle C.J."/>
            <person name="Probst A.J."/>
            <person name="Thomas B.C."/>
            <person name="Singh A."/>
            <person name="Wilkins M.J."/>
            <person name="Karaoz U."/>
            <person name="Brodie E.L."/>
            <person name="Williams K.H."/>
            <person name="Hubbard S.S."/>
            <person name="Banfield J.F."/>
        </authorList>
    </citation>
    <scope>NUCLEOTIDE SEQUENCE [LARGE SCALE GENOMIC DNA]</scope>
</reference>
<dbReference type="GO" id="GO:0006310">
    <property type="term" value="P:DNA recombination"/>
    <property type="evidence" value="ECO:0007669"/>
    <property type="project" value="UniProtKB-UniRule"/>
</dbReference>
<dbReference type="EMBL" id="MFMM01000001">
    <property type="protein sequence ID" value="OGG85144.1"/>
    <property type="molecule type" value="Genomic_DNA"/>
</dbReference>
<evidence type="ECO:0000256" key="1">
    <source>
        <dbReference type="ARBA" id="ARBA00022723"/>
    </source>
</evidence>
<feature type="domain" description="Toprim" evidence="8">
    <location>
        <begin position="84"/>
        <end position="167"/>
    </location>
</feature>
<evidence type="ECO:0000259" key="8">
    <source>
        <dbReference type="Pfam" id="PF13662"/>
    </source>
</evidence>
<dbReference type="Pfam" id="PF21175">
    <property type="entry name" value="RecR_C"/>
    <property type="match status" value="1"/>
</dbReference>
<dbReference type="PANTHER" id="PTHR30446">
    <property type="entry name" value="RECOMBINATION PROTEIN RECR"/>
    <property type="match status" value="1"/>
</dbReference>
<name>A0A1F6FH03_9BACT</name>
<organism evidence="9 10">
    <name type="scientific">Candidatus Kaiserbacteria bacterium RIFCSPLOWO2_12_FULL_45_26</name>
    <dbReference type="NCBI Taxonomy" id="1798525"/>
    <lineage>
        <taxon>Bacteria</taxon>
        <taxon>Candidatus Kaiseribacteriota</taxon>
    </lineage>
</organism>
<keyword evidence="1 7" id="KW-0479">Metal-binding</keyword>
<dbReference type="InterPro" id="IPR000093">
    <property type="entry name" value="DNA_Rcmb_RecR"/>
</dbReference>
<comment type="caution">
    <text evidence="9">The sequence shown here is derived from an EMBL/GenBank/DDBJ whole genome shotgun (WGS) entry which is preliminary data.</text>
</comment>
<evidence type="ECO:0000256" key="7">
    <source>
        <dbReference type="HAMAP-Rule" id="MF_00017"/>
    </source>
</evidence>
<keyword evidence="6 7" id="KW-0234">DNA repair</keyword>
<dbReference type="STRING" id="1798525.A3G90_03750"/>
<keyword evidence="5 7" id="KW-0233">DNA recombination</keyword>
<dbReference type="GO" id="GO:0008270">
    <property type="term" value="F:zinc ion binding"/>
    <property type="evidence" value="ECO:0007669"/>
    <property type="project" value="UniProtKB-KW"/>
</dbReference>
<keyword evidence="3 7" id="KW-0863">Zinc-finger</keyword>
<dbReference type="Pfam" id="PF13662">
    <property type="entry name" value="Toprim_4"/>
    <property type="match status" value="1"/>
</dbReference>
<dbReference type="GO" id="GO:0003677">
    <property type="term" value="F:DNA binding"/>
    <property type="evidence" value="ECO:0007669"/>
    <property type="project" value="UniProtKB-UniRule"/>
</dbReference>
<dbReference type="InterPro" id="IPR023627">
    <property type="entry name" value="Rcmb_RecR"/>
</dbReference>
<proteinExistence type="inferred from homology"/>
<protein>
    <recommendedName>
        <fullName evidence="7">Recombination protein RecR</fullName>
    </recommendedName>
</protein>
<dbReference type="Gene3D" id="1.10.8.420">
    <property type="entry name" value="RecR Domain 1"/>
    <property type="match status" value="1"/>
</dbReference>
<keyword evidence="4 7" id="KW-0862">Zinc</keyword>
<dbReference type="PANTHER" id="PTHR30446:SF0">
    <property type="entry name" value="RECOMBINATION PROTEIN RECR"/>
    <property type="match status" value="1"/>
</dbReference>
<dbReference type="Proteomes" id="UP000177325">
    <property type="component" value="Unassembled WGS sequence"/>
</dbReference>
<keyword evidence="2 7" id="KW-0227">DNA damage</keyword>
<evidence type="ECO:0000313" key="9">
    <source>
        <dbReference type="EMBL" id="OGG85144.1"/>
    </source>
</evidence>
<dbReference type="Pfam" id="PF21176">
    <property type="entry name" value="RecR_HhH"/>
    <property type="match status" value="1"/>
</dbReference>
<evidence type="ECO:0000256" key="3">
    <source>
        <dbReference type="ARBA" id="ARBA00022771"/>
    </source>
</evidence>
<evidence type="ECO:0000256" key="6">
    <source>
        <dbReference type="ARBA" id="ARBA00023204"/>
    </source>
</evidence>
<dbReference type="Gene3D" id="3.40.1360.10">
    <property type="match status" value="1"/>
</dbReference>
<dbReference type="InterPro" id="IPR006171">
    <property type="entry name" value="TOPRIM_dom"/>
</dbReference>
<sequence length="207" mass="22790">MTPLDKLIAYFEKFPGIGGRQAKRFAFHILTLKREQVEELAGLITSLQTSVAECSECRRFFSPSYKQSGNVCQICADEKRDRTKLIIVSRDTDIQAIERSGVYDGLYFVLGGTVPLLGNPDTSARLRTPAFRALIMERLENGLAEVIFAFAVNPDGENTGRYIENVLCEIPGTSGLKISALGRGLSTGSELEYADSETIKSALKNRS</sequence>